<proteinExistence type="predicted"/>
<gene>
    <name evidence="1" type="ORF">SVUK_LOCUS11079</name>
</gene>
<reference evidence="1 2" key="1">
    <citation type="submission" date="2018-11" db="EMBL/GenBank/DDBJ databases">
        <authorList>
            <consortium name="Pathogen Informatics"/>
        </authorList>
    </citation>
    <scope>NUCLEOTIDE SEQUENCE [LARGE SCALE GENOMIC DNA]</scope>
</reference>
<evidence type="ECO:0000313" key="1">
    <source>
        <dbReference type="EMBL" id="VDM76081.1"/>
    </source>
</evidence>
<protein>
    <submittedName>
        <fullName evidence="1">Uncharacterized protein</fullName>
    </submittedName>
</protein>
<dbReference type="Proteomes" id="UP000270094">
    <property type="component" value="Unassembled WGS sequence"/>
</dbReference>
<evidence type="ECO:0000313" key="2">
    <source>
        <dbReference type="Proteomes" id="UP000270094"/>
    </source>
</evidence>
<keyword evidence="2" id="KW-1185">Reference proteome</keyword>
<name>A0A3P7IT30_STRVU</name>
<dbReference type="AlphaFoldDB" id="A0A3P7IT30"/>
<organism evidence="1 2">
    <name type="scientific">Strongylus vulgaris</name>
    <name type="common">Blood worm</name>
    <dbReference type="NCBI Taxonomy" id="40348"/>
    <lineage>
        <taxon>Eukaryota</taxon>
        <taxon>Metazoa</taxon>
        <taxon>Ecdysozoa</taxon>
        <taxon>Nematoda</taxon>
        <taxon>Chromadorea</taxon>
        <taxon>Rhabditida</taxon>
        <taxon>Rhabditina</taxon>
        <taxon>Rhabditomorpha</taxon>
        <taxon>Strongyloidea</taxon>
        <taxon>Strongylidae</taxon>
        <taxon>Strongylus</taxon>
    </lineage>
</organism>
<dbReference type="EMBL" id="UYYB01096311">
    <property type="protein sequence ID" value="VDM76081.1"/>
    <property type="molecule type" value="Genomic_DNA"/>
</dbReference>
<accession>A0A3P7IT30</accession>
<sequence>MRIDKMDNRWMYDKSNALLSDGNFSLRMMGVPSLSGTPSCLNTFLGRALLYHKQSLTLWNGEPPSD</sequence>